<feature type="binding site" evidence="6">
    <location>
        <position position="194"/>
    </location>
    <ligand>
        <name>substrate</name>
    </ligand>
</feature>
<comment type="subunit">
    <text evidence="6">Monomer.</text>
</comment>
<keyword evidence="5 6" id="KW-0378">Hydrolase</keyword>
<dbReference type="SUPFAM" id="SSF55920">
    <property type="entry name" value="Creatinase/aminopeptidase"/>
    <property type="match status" value="1"/>
</dbReference>
<dbReference type="HAMAP" id="MF_01974">
    <property type="entry name" value="MetAP_1"/>
    <property type="match status" value="1"/>
</dbReference>
<dbReference type="GO" id="GO:0004177">
    <property type="term" value="F:aminopeptidase activity"/>
    <property type="evidence" value="ECO:0007669"/>
    <property type="project" value="UniProtKB-KW"/>
</dbReference>
<evidence type="ECO:0000256" key="7">
    <source>
        <dbReference type="RuleBase" id="RU003653"/>
    </source>
</evidence>
<feature type="binding site" evidence="6">
    <location>
        <position position="114"/>
    </location>
    <ligand>
        <name>a divalent metal cation</name>
        <dbReference type="ChEBI" id="CHEBI:60240"/>
        <label>1</label>
    </ligand>
</feature>
<evidence type="ECO:0000256" key="3">
    <source>
        <dbReference type="ARBA" id="ARBA00022670"/>
    </source>
</evidence>
<gene>
    <name evidence="9" type="primary">map_2</name>
    <name evidence="6" type="synonym">map</name>
    <name evidence="9" type="ORF">GCM10025883_25820</name>
</gene>
<keyword evidence="4 6" id="KW-0479">Metal-binding</keyword>
<evidence type="ECO:0000256" key="1">
    <source>
        <dbReference type="ARBA" id="ARBA00002521"/>
    </source>
</evidence>
<evidence type="ECO:0000259" key="8">
    <source>
        <dbReference type="Pfam" id="PF00557"/>
    </source>
</evidence>
<dbReference type="PRINTS" id="PR00599">
    <property type="entry name" value="MAPEPTIDASE"/>
</dbReference>
<reference evidence="10" key="1">
    <citation type="journal article" date="2019" name="Int. J. Syst. Evol. Microbiol.">
        <title>The Global Catalogue of Microorganisms (GCM) 10K type strain sequencing project: providing services to taxonomists for standard genome sequencing and annotation.</title>
        <authorList>
            <consortium name="The Broad Institute Genomics Platform"/>
            <consortium name="The Broad Institute Genome Sequencing Center for Infectious Disease"/>
            <person name="Wu L."/>
            <person name="Ma J."/>
        </authorList>
    </citation>
    <scope>NUCLEOTIDE SEQUENCE [LARGE SCALE GENOMIC DNA]</scope>
    <source>
        <strain evidence="10">NBRC 113072</strain>
    </source>
</reference>
<dbReference type="Pfam" id="PF00557">
    <property type="entry name" value="Peptidase_M24"/>
    <property type="match status" value="1"/>
</dbReference>
<dbReference type="PROSITE" id="PS00680">
    <property type="entry name" value="MAP_1"/>
    <property type="match status" value="1"/>
</dbReference>
<dbReference type="Proteomes" id="UP001157126">
    <property type="component" value="Unassembled WGS sequence"/>
</dbReference>
<dbReference type="PANTHER" id="PTHR43330:SF27">
    <property type="entry name" value="METHIONINE AMINOPEPTIDASE"/>
    <property type="match status" value="1"/>
</dbReference>
<dbReference type="EC" id="3.4.11.18" evidence="6 7"/>
<dbReference type="InterPro" id="IPR000994">
    <property type="entry name" value="Pept_M24"/>
</dbReference>
<comment type="cofactor">
    <cofactor evidence="6">
        <name>Co(2+)</name>
        <dbReference type="ChEBI" id="CHEBI:48828"/>
    </cofactor>
    <cofactor evidence="6">
        <name>Zn(2+)</name>
        <dbReference type="ChEBI" id="CHEBI:29105"/>
    </cofactor>
    <cofactor evidence="6">
        <name>Mn(2+)</name>
        <dbReference type="ChEBI" id="CHEBI:29035"/>
    </cofactor>
    <cofactor evidence="6">
        <name>Fe(2+)</name>
        <dbReference type="ChEBI" id="CHEBI:29033"/>
    </cofactor>
    <text evidence="6">Binds 2 divalent metal cations per subunit. Has a high-affinity and a low affinity metal-binding site. The true nature of the physiological cofactor is under debate. The enzyme is active with cobalt, zinc, manganese or divalent iron ions. Most likely, methionine aminopeptidases function as mononuclear Fe(2+)-metalloproteases under physiological conditions, and the catalytically relevant metal-binding site has been assigned to the histidine-containing high-affinity site.</text>
</comment>
<protein>
    <recommendedName>
        <fullName evidence="6 7">Methionine aminopeptidase</fullName>
        <shortName evidence="6">MAP</shortName>
        <shortName evidence="6">MetAP</shortName>
        <ecNumber evidence="6 7">3.4.11.18</ecNumber>
    </recommendedName>
    <alternativeName>
        <fullName evidence="6">Peptidase M</fullName>
    </alternativeName>
</protein>
<evidence type="ECO:0000313" key="10">
    <source>
        <dbReference type="Proteomes" id="UP001157126"/>
    </source>
</evidence>
<feature type="domain" description="Peptidase M24" evidence="8">
    <location>
        <begin position="22"/>
        <end position="257"/>
    </location>
</feature>
<proteinExistence type="inferred from homology"/>
<keyword evidence="10" id="KW-1185">Reference proteome</keyword>
<feature type="binding site" evidence="6">
    <location>
        <position position="86"/>
    </location>
    <ligand>
        <name>substrate</name>
    </ligand>
</feature>
<evidence type="ECO:0000256" key="2">
    <source>
        <dbReference type="ARBA" id="ARBA00022438"/>
    </source>
</evidence>
<dbReference type="PANTHER" id="PTHR43330">
    <property type="entry name" value="METHIONINE AMINOPEPTIDASE"/>
    <property type="match status" value="1"/>
</dbReference>
<feature type="binding site" evidence="6">
    <location>
        <position position="251"/>
    </location>
    <ligand>
        <name>a divalent metal cation</name>
        <dbReference type="ChEBI" id="CHEBI:60240"/>
        <label>1</label>
    </ligand>
</feature>
<evidence type="ECO:0000256" key="4">
    <source>
        <dbReference type="ARBA" id="ARBA00022723"/>
    </source>
</evidence>
<evidence type="ECO:0000256" key="6">
    <source>
        <dbReference type="HAMAP-Rule" id="MF_01974"/>
    </source>
</evidence>
<dbReference type="InterPro" id="IPR002467">
    <property type="entry name" value="Pept_M24A_MAP1"/>
</dbReference>
<sequence>MWRFLGGRERLTSRPPEDVLAMRVAGVVVAETLAELRAQIRPGWTTADIDDLAAECIRARGARPSFPDVPGYRHTVCVSVDEEIVHGVPGPRRLGEGDLVSIDCGASVDGWHGDSAMTIVVGGAEHARPGDLALIDACTDALWAGIAAFTPGAHLFDVGEAVESSLEASAAAAGRAPYGILEGYEGHGIGRAMHESPGVPNVAVRGRGPTIKAGSTVAIEPMVTHGTDVGHTLGDGWTVVTTDGSRGVHVEHTVAATPAGPWVLTALDGGRAELGARGVPCGAPA</sequence>
<organism evidence="9 10">
    <name type="scientific">Mobilicoccus caccae</name>
    <dbReference type="NCBI Taxonomy" id="1859295"/>
    <lineage>
        <taxon>Bacteria</taxon>
        <taxon>Bacillati</taxon>
        <taxon>Actinomycetota</taxon>
        <taxon>Actinomycetes</taxon>
        <taxon>Micrococcales</taxon>
        <taxon>Dermatophilaceae</taxon>
        <taxon>Mobilicoccus</taxon>
    </lineage>
</organism>
<evidence type="ECO:0000313" key="9">
    <source>
        <dbReference type="EMBL" id="GMA40537.1"/>
    </source>
</evidence>
<dbReference type="InterPro" id="IPR001714">
    <property type="entry name" value="Pept_M24_MAP"/>
</dbReference>
<dbReference type="NCBIfam" id="TIGR00500">
    <property type="entry name" value="met_pdase_I"/>
    <property type="match status" value="1"/>
</dbReference>
<evidence type="ECO:0000256" key="5">
    <source>
        <dbReference type="ARBA" id="ARBA00022801"/>
    </source>
</evidence>
<comment type="catalytic activity">
    <reaction evidence="6 7">
        <text>Release of N-terminal amino acids, preferentially methionine, from peptides and arylamides.</text>
        <dbReference type="EC" id="3.4.11.18"/>
    </reaction>
</comment>
<feature type="binding site" evidence="6">
    <location>
        <position position="251"/>
    </location>
    <ligand>
        <name>a divalent metal cation</name>
        <dbReference type="ChEBI" id="CHEBI:60240"/>
        <label>2</label>
        <note>catalytic</note>
    </ligand>
</feature>
<dbReference type="Gene3D" id="3.90.230.10">
    <property type="entry name" value="Creatinase/methionine aminopeptidase superfamily"/>
    <property type="match status" value="1"/>
</dbReference>
<comment type="similarity">
    <text evidence="6">Belongs to the peptidase M24A family. Methionine aminopeptidase type 1 subfamily.</text>
</comment>
<dbReference type="InterPro" id="IPR036005">
    <property type="entry name" value="Creatinase/aminopeptidase-like"/>
</dbReference>
<feature type="binding site" evidence="6">
    <location>
        <position position="103"/>
    </location>
    <ligand>
        <name>a divalent metal cation</name>
        <dbReference type="ChEBI" id="CHEBI:60240"/>
        <label>1</label>
    </ligand>
</feature>
<accession>A0ABQ6IUW8</accession>
<comment type="caution">
    <text evidence="9">The sequence shown here is derived from an EMBL/GenBank/DDBJ whole genome shotgun (WGS) entry which is preliminary data.</text>
</comment>
<feature type="binding site" evidence="6">
    <location>
        <position position="187"/>
    </location>
    <ligand>
        <name>a divalent metal cation</name>
        <dbReference type="ChEBI" id="CHEBI:60240"/>
        <label>2</label>
        <note>catalytic</note>
    </ligand>
</feature>
<name>A0ABQ6IUW8_9MICO</name>
<comment type="function">
    <text evidence="1 6">Removes the N-terminal methionine from nascent proteins. The N-terminal methionine is often cleaved when the second residue in the primary sequence is small and uncharged (Met-Ala-, Cys, Gly, Pro, Ser, Thr, or Val). Requires deformylation of the N(alpha)-formylated initiator methionine before it can be hydrolyzed.</text>
</comment>
<feature type="binding site" evidence="6">
    <location>
        <position position="220"/>
    </location>
    <ligand>
        <name>a divalent metal cation</name>
        <dbReference type="ChEBI" id="CHEBI:60240"/>
        <label>2</label>
        <note>catalytic</note>
    </ligand>
</feature>
<dbReference type="EMBL" id="BSUO01000001">
    <property type="protein sequence ID" value="GMA40537.1"/>
    <property type="molecule type" value="Genomic_DNA"/>
</dbReference>
<keyword evidence="3 6" id="KW-0645">Protease</keyword>
<feature type="binding site" evidence="6">
    <location>
        <position position="114"/>
    </location>
    <ligand>
        <name>a divalent metal cation</name>
        <dbReference type="ChEBI" id="CHEBI:60240"/>
        <label>2</label>
        <note>catalytic</note>
    </ligand>
</feature>
<keyword evidence="2 6" id="KW-0031">Aminopeptidase</keyword>